<evidence type="ECO:0000313" key="1">
    <source>
        <dbReference type="Proteomes" id="UP000887565"/>
    </source>
</evidence>
<evidence type="ECO:0000313" key="2">
    <source>
        <dbReference type="WBParaSite" id="nRc.2.0.1.t13560-RA"/>
    </source>
</evidence>
<sequence length="71" mass="8486">MLDDKKEENERETKDESVKTYINEKISNRHRKEKKKEIHKYKKTISLMTSPQILIKRPTTLSFVKNGHPAF</sequence>
<accession>A0A915IHK4</accession>
<protein>
    <submittedName>
        <fullName evidence="2">Uncharacterized protein</fullName>
    </submittedName>
</protein>
<reference evidence="2" key="1">
    <citation type="submission" date="2022-11" db="UniProtKB">
        <authorList>
            <consortium name="WormBaseParasite"/>
        </authorList>
    </citation>
    <scope>IDENTIFICATION</scope>
</reference>
<name>A0A915IHK4_ROMCU</name>
<keyword evidence="1" id="KW-1185">Reference proteome</keyword>
<dbReference type="AlphaFoldDB" id="A0A915IHK4"/>
<dbReference type="WBParaSite" id="nRc.2.0.1.t13560-RA">
    <property type="protein sequence ID" value="nRc.2.0.1.t13560-RA"/>
    <property type="gene ID" value="nRc.2.0.1.g13560"/>
</dbReference>
<dbReference type="Proteomes" id="UP000887565">
    <property type="component" value="Unplaced"/>
</dbReference>
<organism evidence="1 2">
    <name type="scientific">Romanomermis culicivorax</name>
    <name type="common">Nematode worm</name>
    <dbReference type="NCBI Taxonomy" id="13658"/>
    <lineage>
        <taxon>Eukaryota</taxon>
        <taxon>Metazoa</taxon>
        <taxon>Ecdysozoa</taxon>
        <taxon>Nematoda</taxon>
        <taxon>Enoplea</taxon>
        <taxon>Dorylaimia</taxon>
        <taxon>Mermithida</taxon>
        <taxon>Mermithoidea</taxon>
        <taxon>Mermithidae</taxon>
        <taxon>Romanomermis</taxon>
    </lineage>
</organism>
<proteinExistence type="predicted"/>